<gene>
    <name evidence="1" type="ORF">L1987_64941</name>
</gene>
<keyword evidence="2" id="KW-1185">Reference proteome</keyword>
<proteinExistence type="predicted"/>
<reference evidence="2" key="1">
    <citation type="journal article" date="2022" name="Mol. Ecol. Resour.">
        <title>The genomes of chicory, endive, great burdock and yacon provide insights into Asteraceae palaeo-polyploidization history and plant inulin production.</title>
        <authorList>
            <person name="Fan W."/>
            <person name="Wang S."/>
            <person name="Wang H."/>
            <person name="Wang A."/>
            <person name="Jiang F."/>
            <person name="Liu H."/>
            <person name="Zhao H."/>
            <person name="Xu D."/>
            <person name="Zhang Y."/>
        </authorList>
    </citation>
    <scope>NUCLEOTIDE SEQUENCE [LARGE SCALE GENOMIC DNA]</scope>
    <source>
        <strain evidence="2">cv. Yunnan</strain>
    </source>
</reference>
<dbReference type="EMBL" id="CM042039">
    <property type="protein sequence ID" value="KAI3725163.1"/>
    <property type="molecule type" value="Genomic_DNA"/>
</dbReference>
<organism evidence="1 2">
    <name type="scientific">Smallanthus sonchifolius</name>
    <dbReference type="NCBI Taxonomy" id="185202"/>
    <lineage>
        <taxon>Eukaryota</taxon>
        <taxon>Viridiplantae</taxon>
        <taxon>Streptophyta</taxon>
        <taxon>Embryophyta</taxon>
        <taxon>Tracheophyta</taxon>
        <taxon>Spermatophyta</taxon>
        <taxon>Magnoliopsida</taxon>
        <taxon>eudicotyledons</taxon>
        <taxon>Gunneridae</taxon>
        <taxon>Pentapetalae</taxon>
        <taxon>asterids</taxon>
        <taxon>campanulids</taxon>
        <taxon>Asterales</taxon>
        <taxon>Asteraceae</taxon>
        <taxon>Asteroideae</taxon>
        <taxon>Heliantheae alliance</taxon>
        <taxon>Millerieae</taxon>
        <taxon>Smallanthus</taxon>
    </lineage>
</organism>
<sequence>MKHRSSQPFVLIVEGSGGDSSDDWYPVEVIYTDMECLAPAGCLSSTVMNFYIWLECACFLENAASVGSFLLEG</sequence>
<comment type="caution">
    <text evidence="1">The sequence shown here is derived from an EMBL/GenBank/DDBJ whole genome shotgun (WGS) entry which is preliminary data.</text>
</comment>
<name>A0ACB9BT34_9ASTR</name>
<evidence type="ECO:0000313" key="1">
    <source>
        <dbReference type="EMBL" id="KAI3725163.1"/>
    </source>
</evidence>
<dbReference type="Proteomes" id="UP001056120">
    <property type="component" value="Linkage Group LG22"/>
</dbReference>
<protein>
    <submittedName>
        <fullName evidence="1">Uncharacterized protein</fullName>
    </submittedName>
</protein>
<evidence type="ECO:0000313" key="2">
    <source>
        <dbReference type="Proteomes" id="UP001056120"/>
    </source>
</evidence>
<accession>A0ACB9BT34</accession>
<reference evidence="1 2" key="2">
    <citation type="journal article" date="2022" name="Mol. Ecol. Resour.">
        <title>The genomes of chicory, endive, great burdock and yacon provide insights into Asteraceae paleo-polyploidization history and plant inulin production.</title>
        <authorList>
            <person name="Fan W."/>
            <person name="Wang S."/>
            <person name="Wang H."/>
            <person name="Wang A."/>
            <person name="Jiang F."/>
            <person name="Liu H."/>
            <person name="Zhao H."/>
            <person name="Xu D."/>
            <person name="Zhang Y."/>
        </authorList>
    </citation>
    <scope>NUCLEOTIDE SEQUENCE [LARGE SCALE GENOMIC DNA]</scope>
    <source>
        <strain evidence="2">cv. Yunnan</strain>
        <tissue evidence="1">Leaves</tissue>
    </source>
</reference>